<dbReference type="Gene3D" id="2.115.10.20">
    <property type="entry name" value="Glycosyl hydrolase domain, family 43"/>
    <property type="match status" value="1"/>
</dbReference>
<dbReference type="InterPro" id="IPR006710">
    <property type="entry name" value="Glyco_hydro_43"/>
</dbReference>
<dbReference type="RefSeq" id="WP_091518110.1">
    <property type="nucleotide sequence ID" value="NZ_LT629772.1"/>
</dbReference>
<reference evidence="10 11" key="1">
    <citation type="submission" date="2016-10" db="EMBL/GenBank/DDBJ databases">
        <authorList>
            <person name="de Groot N.N."/>
        </authorList>
    </citation>
    <scope>NUCLEOTIDE SEQUENCE [LARGE SCALE GENOMIC DNA]</scope>
    <source>
        <strain evidence="10 11">DSM 21800</strain>
    </source>
</reference>
<evidence type="ECO:0000256" key="4">
    <source>
        <dbReference type="ARBA" id="ARBA00023295"/>
    </source>
</evidence>
<dbReference type="AlphaFoldDB" id="A0A1H1MBL0"/>
<evidence type="ECO:0000256" key="2">
    <source>
        <dbReference type="ARBA" id="ARBA00009865"/>
    </source>
</evidence>
<dbReference type="GO" id="GO:0004553">
    <property type="term" value="F:hydrolase activity, hydrolyzing O-glycosyl compounds"/>
    <property type="evidence" value="ECO:0007669"/>
    <property type="project" value="InterPro"/>
</dbReference>
<dbReference type="SUPFAM" id="SSF75005">
    <property type="entry name" value="Arabinanase/levansucrase/invertase"/>
    <property type="match status" value="1"/>
</dbReference>
<dbReference type="OrthoDB" id="9801455at2"/>
<name>A0A1H1MBL0_9ACTN</name>
<feature type="signal peptide" evidence="8">
    <location>
        <begin position="1"/>
        <end position="21"/>
    </location>
</feature>
<dbReference type="Proteomes" id="UP000199103">
    <property type="component" value="Chromosome I"/>
</dbReference>
<sequence>MINLRQLLIIAVAAASMISFALLPVAAAPPSGPASAAASTYRNAVSDAFSDTFADPSVIQGKDGWWYAFATADPLYEGQPSGAMHIARTKDWSHWDYRGTVFDDDNRPSYAEPDAGLWAPDIRYIDGRYVLYFTVTDTTLNDGGDPGVGVATADSPEGPWQPTDEPIIAPRERDDGSFLGTIDPAGFTDVDGQNYLYFGGYNGGFWGTKISSDGLTTESGDYTQVTATDRYEGGYVVRHDGWYYFMGSSANCCAGPATGYTVYTGRSRSPLGPFTDAEDRSLTDPYVGGTNLIRQNGNRWIGTGHHAIMTDAAGRDFIVYHAIDRKNPWLNQPFGVNRRPMLIDRIDWIDGWPRARAGAGPSVTAQPAPVTGSGLGITADDPAAGGLRGLRGGPQDPQAGATARLTGSARTVQQAAADSVLFTADLDSVTDRTSVRFGSTGNRVTVSVDPDRSELVVRVDTGDQTRIGRDRLVGALSDRTGWQRLTVRVEGRNVQAWLSESGLADPGAEVRLTADDLDLPIAPVQFTGAALIDNLTIRPVAAQATELVPTPERGALISSDEFTGDDLADWSWVRPEASSAEVTDGRLSWPVQDGDLSDPDNRGAVLLHKPLAEPDADWMVETRLDLDLGEDEVRNFQQAGLVAYRSDTDFARLDKVAIAGTRATEFGRLLVGSGDGRTAWGAAIEATPSRGSTWLRLAHHRNAAGEHQFRSAVSTDGEQWTWGAVWTFSDGTVPRIGLVTQGGSEPATTAAFDYVRFYSASWPG</sequence>
<dbReference type="InterPro" id="IPR050727">
    <property type="entry name" value="GH43_arabinanases"/>
</dbReference>
<dbReference type="InterPro" id="IPR013320">
    <property type="entry name" value="ConA-like_dom_sf"/>
</dbReference>
<protein>
    <submittedName>
        <fullName evidence="10">Glycosyl hydrolases family 43</fullName>
    </submittedName>
</protein>
<proteinExistence type="inferred from homology"/>
<feature type="active site" description="Proton donor" evidence="5">
    <location>
        <position position="232"/>
    </location>
</feature>
<dbReference type="STRING" id="630515.SAMN04489812_0073"/>
<dbReference type="PANTHER" id="PTHR43301">
    <property type="entry name" value="ARABINAN ENDO-1,5-ALPHA-L-ARABINOSIDASE"/>
    <property type="match status" value="1"/>
</dbReference>
<dbReference type="SUPFAM" id="SSF49899">
    <property type="entry name" value="Concanavalin A-like lectins/glucanases"/>
    <property type="match status" value="1"/>
</dbReference>
<evidence type="ECO:0000256" key="1">
    <source>
        <dbReference type="ARBA" id="ARBA00004834"/>
    </source>
</evidence>
<comment type="similarity">
    <text evidence="2">Belongs to the glycosyl hydrolase 43 family.</text>
</comment>
<dbReference type="Gene3D" id="2.60.120.200">
    <property type="match status" value="1"/>
</dbReference>
<feature type="domain" description="Beta-xylosidase C-terminal Concanavalin A-like" evidence="9">
    <location>
        <begin position="559"/>
        <end position="757"/>
    </location>
</feature>
<evidence type="ECO:0000256" key="8">
    <source>
        <dbReference type="SAM" id="SignalP"/>
    </source>
</evidence>
<feature type="chain" id="PRO_5039287477" evidence="8">
    <location>
        <begin position="22"/>
        <end position="764"/>
    </location>
</feature>
<keyword evidence="8" id="KW-0732">Signal</keyword>
<dbReference type="EMBL" id="LT629772">
    <property type="protein sequence ID" value="SDR83982.1"/>
    <property type="molecule type" value="Genomic_DNA"/>
</dbReference>
<organism evidence="10 11">
    <name type="scientific">Microlunatus soli</name>
    <dbReference type="NCBI Taxonomy" id="630515"/>
    <lineage>
        <taxon>Bacteria</taxon>
        <taxon>Bacillati</taxon>
        <taxon>Actinomycetota</taxon>
        <taxon>Actinomycetes</taxon>
        <taxon>Propionibacteriales</taxon>
        <taxon>Propionibacteriaceae</taxon>
        <taxon>Microlunatus</taxon>
    </lineage>
</organism>
<dbReference type="Pfam" id="PF17851">
    <property type="entry name" value="GH43_C2"/>
    <property type="match status" value="1"/>
</dbReference>
<evidence type="ECO:0000256" key="6">
    <source>
        <dbReference type="PIRSR" id="PIRSR606710-2"/>
    </source>
</evidence>
<gene>
    <name evidence="10" type="ORF">SAMN04489812_0073</name>
</gene>
<keyword evidence="3 10" id="KW-0378">Hydrolase</keyword>
<evidence type="ECO:0000313" key="10">
    <source>
        <dbReference type="EMBL" id="SDR83982.1"/>
    </source>
</evidence>
<keyword evidence="4" id="KW-0326">Glycosidase</keyword>
<feature type="active site" description="Proton acceptor" evidence="5">
    <location>
        <position position="55"/>
    </location>
</feature>
<accession>A0A1H1MBL0</accession>
<evidence type="ECO:0000256" key="7">
    <source>
        <dbReference type="SAM" id="MobiDB-lite"/>
    </source>
</evidence>
<dbReference type="CDD" id="cd18616">
    <property type="entry name" value="GH43_ABN-like"/>
    <property type="match status" value="1"/>
</dbReference>
<feature type="region of interest" description="Disordered" evidence="7">
    <location>
        <begin position="379"/>
        <end position="401"/>
    </location>
</feature>
<evidence type="ECO:0000313" key="11">
    <source>
        <dbReference type="Proteomes" id="UP000199103"/>
    </source>
</evidence>
<feature type="site" description="Important for catalytic activity, responsible for pKa modulation of the active site Glu and correct orientation of both the proton donor and substrate" evidence="6">
    <location>
        <position position="183"/>
    </location>
</feature>
<dbReference type="GO" id="GO:0005975">
    <property type="term" value="P:carbohydrate metabolic process"/>
    <property type="evidence" value="ECO:0007669"/>
    <property type="project" value="InterPro"/>
</dbReference>
<comment type="pathway">
    <text evidence="1">Glycan metabolism; L-arabinan degradation.</text>
</comment>
<dbReference type="InterPro" id="IPR023296">
    <property type="entry name" value="Glyco_hydro_beta-prop_sf"/>
</dbReference>
<dbReference type="PANTHER" id="PTHR43301:SF3">
    <property type="entry name" value="ARABINAN ENDO-1,5-ALPHA-L-ARABINOSIDASE A-RELATED"/>
    <property type="match status" value="1"/>
</dbReference>
<evidence type="ECO:0000256" key="3">
    <source>
        <dbReference type="ARBA" id="ARBA00022801"/>
    </source>
</evidence>
<evidence type="ECO:0000259" key="9">
    <source>
        <dbReference type="Pfam" id="PF17851"/>
    </source>
</evidence>
<dbReference type="InterPro" id="IPR041542">
    <property type="entry name" value="GH43_C2"/>
</dbReference>
<keyword evidence="11" id="KW-1185">Reference proteome</keyword>
<evidence type="ECO:0000256" key="5">
    <source>
        <dbReference type="PIRSR" id="PIRSR606710-1"/>
    </source>
</evidence>
<dbReference type="Pfam" id="PF04616">
    <property type="entry name" value="Glyco_hydro_43"/>
    <property type="match status" value="1"/>
</dbReference>